<dbReference type="STRING" id="240427.AYR62_00085"/>
<dbReference type="SUPFAM" id="SSF53474">
    <property type="entry name" value="alpha/beta-Hydrolases"/>
    <property type="match status" value="1"/>
</dbReference>
<dbReference type="PANTHER" id="PTHR48081">
    <property type="entry name" value="AB HYDROLASE SUPERFAMILY PROTEIN C4A8.06C"/>
    <property type="match status" value="1"/>
</dbReference>
<protein>
    <submittedName>
        <fullName evidence="3">Alpha/beta hydrolase</fullName>
    </submittedName>
</protein>
<gene>
    <name evidence="3" type="ORF">AYR63_02865</name>
</gene>
<evidence type="ECO:0000256" key="1">
    <source>
        <dbReference type="ARBA" id="ARBA00022801"/>
    </source>
</evidence>
<dbReference type="AlphaFoldDB" id="A0A1B2IVZ4"/>
<dbReference type="Proteomes" id="UP000093267">
    <property type="component" value="Chromosome"/>
</dbReference>
<dbReference type="InterPro" id="IPR050300">
    <property type="entry name" value="GDXG_lipolytic_enzyme"/>
</dbReference>
<dbReference type="GO" id="GO:0016787">
    <property type="term" value="F:hydrolase activity"/>
    <property type="evidence" value="ECO:0007669"/>
    <property type="project" value="UniProtKB-KW"/>
</dbReference>
<evidence type="ECO:0000313" key="3">
    <source>
        <dbReference type="EMBL" id="ANZ66188.1"/>
    </source>
</evidence>
<dbReference type="RefSeq" id="WP_065901553.1">
    <property type="nucleotide sequence ID" value="NZ_CP014912.1"/>
</dbReference>
<sequence length="312" mass="35377">MTERDMTQYISPKNYSYSEFPEATDVPEGMKTLKVSLTPSYPHVELNIPYAVKNGLTLHLHIITPAEAENSPHRYPLIMWVQGSAFHKQQLGNHMAHMIHVASQGFVVAMVEYRWAPESPFPAQIKDLKTATRFMLRHASEYHVDANRYLAWGDSSGGHTVSTAVVTANLQEFNDEDVLEQPLNYKACIDFYGPNDISKMNKVPSTQDHITAHSLEGEFFGTNHIYDVPDLVQKGNPITYVGDEKLPPFLIMHGNKDRLVPFQQSVLLYQALKAHHQNVSFYKIDQSDHGSDAFFTPDVLQITFDFIKNALN</sequence>
<dbReference type="InterPro" id="IPR049492">
    <property type="entry name" value="BD-FAE-like_dom"/>
</dbReference>
<dbReference type="Pfam" id="PF20434">
    <property type="entry name" value="BD-FAE"/>
    <property type="match status" value="1"/>
</dbReference>
<proteinExistence type="predicted"/>
<keyword evidence="1 3" id="KW-0378">Hydrolase</keyword>
<dbReference type="PANTHER" id="PTHR48081:SF13">
    <property type="entry name" value="ALPHA_BETA HYDROLASE"/>
    <property type="match status" value="1"/>
</dbReference>
<dbReference type="Gene3D" id="3.40.50.1820">
    <property type="entry name" value="alpha/beta hydrolase"/>
    <property type="match status" value="1"/>
</dbReference>
<dbReference type="EMBL" id="CP014924">
    <property type="protein sequence ID" value="ANZ66188.1"/>
    <property type="molecule type" value="Genomic_DNA"/>
</dbReference>
<reference evidence="3 4" key="1">
    <citation type="submission" date="2016-03" db="EMBL/GenBank/DDBJ databases">
        <title>Pediococcus and Lactobacillus from brewery environment - whole genome sequencing and assembly.</title>
        <authorList>
            <person name="Behr J."/>
            <person name="Geissler A.J."/>
            <person name="Vogel R.F."/>
        </authorList>
    </citation>
    <scope>NUCLEOTIDE SEQUENCE [LARGE SCALE GENOMIC DNA]</scope>
    <source>
        <strain evidence="3 4">TMW 1.1995</strain>
    </source>
</reference>
<keyword evidence="4" id="KW-1185">Reference proteome</keyword>
<feature type="domain" description="BD-FAE-like" evidence="2">
    <location>
        <begin position="62"/>
        <end position="272"/>
    </location>
</feature>
<dbReference type="InterPro" id="IPR029058">
    <property type="entry name" value="AB_hydrolase_fold"/>
</dbReference>
<evidence type="ECO:0000259" key="2">
    <source>
        <dbReference type="Pfam" id="PF20434"/>
    </source>
</evidence>
<accession>A0A1B2IVZ4</accession>
<name>A0A1B2IVZ4_9LACO</name>
<organism evidence="3 4">
    <name type="scientific">Secundilactobacillus paracollinoides</name>
    <dbReference type="NCBI Taxonomy" id="240427"/>
    <lineage>
        <taxon>Bacteria</taxon>
        <taxon>Bacillati</taxon>
        <taxon>Bacillota</taxon>
        <taxon>Bacilli</taxon>
        <taxon>Lactobacillales</taxon>
        <taxon>Lactobacillaceae</taxon>
        <taxon>Secundilactobacillus</taxon>
    </lineage>
</organism>
<evidence type="ECO:0000313" key="4">
    <source>
        <dbReference type="Proteomes" id="UP000093267"/>
    </source>
</evidence>